<dbReference type="InterPro" id="IPR015919">
    <property type="entry name" value="Cadherin-like_sf"/>
</dbReference>
<gene>
    <name evidence="7" type="ORF">FCI23_26350</name>
</gene>
<name>A0A4U0SKW2_9ACTN</name>
<evidence type="ECO:0000256" key="3">
    <source>
        <dbReference type="ARBA" id="ARBA00023295"/>
    </source>
</evidence>
<dbReference type="GO" id="GO:0005509">
    <property type="term" value="F:calcium ion binding"/>
    <property type="evidence" value="ECO:0007669"/>
    <property type="project" value="InterPro"/>
</dbReference>
<protein>
    <submittedName>
        <fullName evidence="7">Ig family protein</fullName>
    </submittedName>
</protein>
<evidence type="ECO:0000313" key="8">
    <source>
        <dbReference type="Proteomes" id="UP000305778"/>
    </source>
</evidence>
<dbReference type="InterPro" id="IPR006311">
    <property type="entry name" value="TAT_signal"/>
</dbReference>
<feature type="domain" description="Fibronectin type-III" evidence="6">
    <location>
        <begin position="403"/>
        <end position="499"/>
    </location>
</feature>
<feature type="signal peptide" evidence="5">
    <location>
        <begin position="1"/>
        <end position="30"/>
    </location>
</feature>
<dbReference type="InterPro" id="IPR008397">
    <property type="entry name" value="Alginate_lyase_dom"/>
</dbReference>
<sequence>MSRRTFLGTTAVVLAATGTRSLLAPGTAYAGQPVEQSVAGFAFAHPGILHTQEDLDRMRSAVAAKQDPVYAGYQALAADGRSSYDYTAQNTGQITTWGRGPYNYQDQAPSDAAAAYQNALMWYITQDVRYADKARDIINIWSRTLQGLTGADGELGASLQGFKFVNAAEILRYSGYTGWAAEDIARCRDSLRDVWYKAQSGYALFANGGWDTGIIQTVMAIGIFCDDRVMFEDAVRYAAAGAGNGAIRNRIINATGQGQESGRDQTHEQLALGLLANAAQVAWNQGVDLYGFAGNRILAGYEYDAKYNLGHDDVPFVADLDKTGKYIKTAVTTLVRGVSRPIFEIAYAHYVTVLGLSAPYTEQAVFRGTAGARFIEGYDQDHPSWGTLAYARDAPAGTVPAVPPGAPAGLTAGNGADGVELAWVGSVDPASAAAAKTYTLRRATSLDGTYKTIAAGLTSTTYEDLEVSIDKTYYYTVSASNDMGTSPASMVACATAGLPVKWSSRNVGSVQAAGLTTFDGERFVIEASGADIAGTSDSFRFASVSLKGDGVITTRVVHPLSSQYSKVGVMMRDSLTAGSAHAAMLIQGLTLTAWSGVWTTRATSGASTSATGSTPVPPAQQTAISTAAAYPISNLGTLPDSATPLTAPYVEAAGDGYRMRMPYWVRLERKKNVFTGSISSDGVTWTEVGSTELALGTTIYAGLAHCSCLGVPQSYAETGTATFDNVTVTRKSSTLWAVPAPEGTVTSLAATAGTGAIELTWSDPDLSGRYTVKRAAAGGSYEVIATDVGPVGFGVHTRYADATGVPGTTYSYVVAKTNVGGAGPDSAQVSATMPTPPAPAVKSAPTAFANAGLPFAYLIGASNAPASFDATGLPDGLAVDAATGLISGTPTATGDFDVRIAASNATGTDTATLGLTVGTPPPAPWSYQDIGDYVLDERQLGIHGVVSVRTPGSTSYDATDKSFTVRGAGTDLNVNGQGMTAQYAYLPATGDITFTARVASRANAGTNDQVGLLMAQSLSPFGQMAGAILTSNSSGDTGVKQFVRRQVVAGGTSTTSGSGTSVATPTWLRLERSGNKFTASTSADGTTWSVIGRDTIAAFGKASYYVGLAVTSRSPFALNTTVFDNITVTQGATTVLGQPVKDPYKTFSSATSPTPVYGQSGTDLAILGAGADIWVTDDEYSSIYLPGAVTDGSTVTVAVTSQDSTNVWTKSGIMVRNDITGTGTSAGYLILAVTPGHGVALQWDSNGNGAVDSNIETDGTTAYPTWLKLVRTGTSYAASYSTNGSTWTAVGTATVNSAATAQDAGVFTSSHSSSTAGEVDYSDFTVS</sequence>
<dbReference type="Gene3D" id="2.60.120.200">
    <property type="match status" value="3"/>
</dbReference>
<evidence type="ECO:0000256" key="1">
    <source>
        <dbReference type="ARBA" id="ARBA00022729"/>
    </source>
</evidence>
<dbReference type="SUPFAM" id="SSF48230">
    <property type="entry name" value="Chondroitin AC/alginate lyase"/>
    <property type="match status" value="1"/>
</dbReference>
<dbReference type="InterPro" id="IPR008929">
    <property type="entry name" value="Chondroitin_lyas"/>
</dbReference>
<evidence type="ECO:0000313" key="7">
    <source>
        <dbReference type="EMBL" id="TKA08751.1"/>
    </source>
</evidence>
<dbReference type="GO" id="GO:0016020">
    <property type="term" value="C:membrane"/>
    <property type="evidence" value="ECO:0007669"/>
    <property type="project" value="InterPro"/>
</dbReference>
<evidence type="ECO:0000259" key="6">
    <source>
        <dbReference type="PROSITE" id="PS50853"/>
    </source>
</evidence>
<keyword evidence="8" id="KW-1185">Reference proteome</keyword>
<dbReference type="Gene3D" id="2.60.40.10">
    <property type="entry name" value="Immunoglobulins"/>
    <property type="match status" value="3"/>
</dbReference>
<evidence type="ECO:0000256" key="4">
    <source>
        <dbReference type="ARBA" id="ARBA00023326"/>
    </source>
</evidence>
<dbReference type="SUPFAM" id="SSF49313">
    <property type="entry name" value="Cadherin-like"/>
    <property type="match status" value="1"/>
</dbReference>
<comment type="caution">
    <text evidence="7">The sequence shown here is derived from an EMBL/GenBank/DDBJ whole genome shotgun (WGS) entry which is preliminary data.</text>
</comment>
<keyword evidence="4" id="KW-0624">Polysaccharide degradation</keyword>
<dbReference type="OrthoDB" id="3862295at2"/>
<keyword evidence="3" id="KW-0326">Glycosidase</keyword>
<organism evidence="7 8">
    <name type="scientific">Actinacidiphila oryziradicis</name>
    <dbReference type="NCBI Taxonomy" id="2571141"/>
    <lineage>
        <taxon>Bacteria</taxon>
        <taxon>Bacillati</taxon>
        <taxon>Actinomycetota</taxon>
        <taxon>Actinomycetes</taxon>
        <taxon>Kitasatosporales</taxon>
        <taxon>Streptomycetaceae</taxon>
        <taxon>Actinacidiphila</taxon>
    </lineage>
</organism>
<feature type="chain" id="PRO_5020893744" evidence="5">
    <location>
        <begin position="31"/>
        <end position="1327"/>
    </location>
</feature>
<dbReference type="PROSITE" id="PS50853">
    <property type="entry name" value="FN3"/>
    <property type="match status" value="2"/>
</dbReference>
<dbReference type="Gene3D" id="1.50.10.100">
    <property type="entry name" value="Chondroitin AC/alginate lyase"/>
    <property type="match status" value="1"/>
</dbReference>
<dbReference type="Pfam" id="PF05426">
    <property type="entry name" value="Alginate_lyase"/>
    <property type="match status" value="1"/>
</dbReference>
<dbReference type="InterPro" id="IPR036116">
    <property type="entry name" value="FN3_sf"/>
</dbReference>
<dbReference type="InterPro" id="IPR013320">
    <property type="entry name" value="ConA-like_dom_sf"/>
</dbReference>
<dbReference type="GO" id="GO:0016829">
    <property type="term" value="F:lyase activity"/>
    <property type="evidence" value="ECO:0007669"/>
    <property type="project" value="UniProtKB-KW"/>
</dbReference>
<dbReference type="GO" id="GO:0042597">
    <property type="term" value="C:periplasmic space"/>
    <property type="evidence" value="ECO:0007669"/>
    <property type="project" value="InterPro"/>
</dbReference>
<dbReference type="InterPro" id="IPR003961">
    <property type="entry name" value="FN3_dom"/>
</dbReference>
<keyword evidence="3" id="KW-0378">Hydrolase</keyword>
<dbReference type="EMBL" id="SUMC01000028">
    <property type="protein sequence ID" value="TKA08751.1"/>
    <property type="molecule type" value="Genomic_DNA"/>
</dbReference>
<dbReference type="GO" id="GO:0016798">
    <property type="term" value="F:hydrolase activity, acting on glycosyl bonds"/>
    <property type="evidence" value="ECO:0007669"/>
    <property type="project" value="UniProtKB-KW"/>
</dbReference>
<dbReference type="GO" id="GO:0000272">
    <property type="term" value="P:polysaccharide catabolic process"/>
    <property type="evidence" value="ECO:0007669"/>
    <property type="project" value="UniProtKB-KW"/>
</dbReference>
<dbReference type="InterPro" id="IPR013783">
    <property type="entry name" value="Ig-like_fold"/>
</dbReference>
<feature type="domain" description="Fibronectin type-III" evidence="6">
    <location>
        <begin position="741"/>
        <end position="838"/>
    </location>
</feature>
<reference evidence="7 8" key="1">
    <citation type="submission" date="2019-04" db="EMBL/GenBank/DDBJ databases">
        <title>Streptomyces oryziradicis sp. nov., a novel actinomycete isolated from rhizosphere soil of rice (Oryza sativa L.).</title>
        <authorList>
            <person name="Li C."/>
        </authorList>
    </citation>
    <scope>NUCLEOTIDE SEQUENCE [LARGE SCALE GENOMIC DNA]</scope>
    <source>
        <strain evidence="7 8">NEAU-C40</strain>
    </source>
</reference>
<keyword evidence="2" id="KW-0456">Lyase</keyword>
<dbReference type="PROSITE" id="PS51318">
    <property type="entry name" value="TAT"/>
    <property type="match status" value="1"/>
</dbReference>
<proteinExistence type="predicted"/>
<dbReference type="SUPFAM" id="SSF49899">
    <property type="entry name" value="Concanavalin A-like lectins/glucanases"/>
    <property type="match status" value="2"/>
</dbReference>
<keyword evidence="1 5" id="KW-0732">Signal</keyword>
<dbReference type="SUPFAM" id="SSF49265">
    <property type="entry name" value="Fibronectin type III"/>
    <property type="match status" value="1"/>
</dbReference>
<dbReference type="Proteomes" id="UP000305778">
    <property type="component" value="Unassembled WGS sequence"/>
</dbReference>
<evidence type="ECO:0000256" key="2">
    <source>
        <dbReference type="ARBA" id="ARBA00023239"/>
    </source>
</evidence>
<accession>A0A4U0SKW2</accession>
<keyword evidence="4" id="KW-0119">Carbohydrate metabolism</keyword>
<evidence type="ECO:0000256" key="5">
    <source>
        <dbReference type="SAM" id="SignalP"/>
    </source>
</evidence>
<dbReference type="Pfam" id="PF05345">
    <property type="entry name" value="He_PIG"/>
    <property type="match status" value="1"/>
</dbReference>